<keyword evidence="3" id="KW-1185">Reference proteome</keyword>
<dbReference type="CDD" id="cd19152">
    <property type="entry name" value="AKR_AKR15A"/>
    <property type="match status" value="1"/>
</dbReference>
<gene>
    <name evidence="2" type="ORF">ACFFV7_41265</name>
</gene>
<evidence type="ECO:0000313" key="2">
    <source>
        <dbReference type="EMBL" id="MFB9207670.1"/>
    </source>
</evidence>
<dbReference type="PANTHER" id="PTHR42686:SF1">
    <property type="entry name" value="GH17980P-RELATED"/>
    <property type="match status" value="1"/>
</dbReference>
<dbReference type="Gene3D" id="3.20.20.100">
    <property type="entry name" value="NADP-dependent oxidoreductase domain"/>
    <property type="match status" value="1"/>
</dbReference>
<accession>A0ABV5IUL0</accession>
<evidence type="ECO:0000313" key="3">
    <source>
        <dbReference type="Proteomes" id="UP001589647"/>
    </source>
</evidence>
<feature type="domain" description="NADP-dependent oxidoreductase" evidence="1">
    <location>
        <begin position="19"/>
        <end position="300"/>
    </location>
</feature>
<dbReference type="InterPro" id="IPR023210">
    <property type="entry name" value="NADP_OxRdtase_dom"/>
</dbReference>
<sequence length="311" mass="32747">MTSLGPPQRPNPLDLPAFGLGCAPIGDLYERLTDAQALSTVHRALDLGIRLFDVAPRYGAGLAERRLGRALRDADSTEVVISTKVGWLLDDDGAARPDFSATGVRASLAASLDRLGVDAVDLVHIHDPDDHLGPALDEALPELLALRAAGVIRAIGVGMNDNVLLSRFVPDTGIDYVLIAGRYTLLEQPALRELLPLCLDHGVGVIVGGIYNSGLLADPRPGAKYNYASAPEAVLERAVALREHCTAHGVPLKAAAVQLPPAHPAVHSVVIGAASPAEVAENAAMARTPIPPELWQDLRESGLLDPRAPTP</sequence>
<dbReference type="RefSeq" id="WP_189651277.1">
    <property type="nucleotide sequence ID" value="NZ_BMRC01000018.1"/>
</dbReference>
<evidence type="ECO:0000259" key="1">
    <source>
        <dbReference type="Pfam" id="PF00248"/>
    </source>
</evidence>
<proteinExistence type="predicted"/>
<dbReference type="InterPro" id="IPR020471">
    <property type="entry name" value="AKR"/>
</dbReference>
<comment type="caution">
    <text evidence="2">The sequence shown here is derived from an EMBL/GenBank/DDBJ whole genome shotgun (WGS) entry which is preliminary data.</text>
</comment>
<dbReference type="PANTHER" id="PTHR42686">
    <property type="entry name" value="GH17980P-RELATED"/>
    <property type="match status" value="1"/>
</dbReference>
<reference evidence="2 3" key="1">
    <citation type="submission" date="2024-09" db="EMBL/GenBank/DDBJ databases">
        <authorList>
            <person name="Sun Q."/>
            <person name="Mori K."/>
        </authorList>
    </citation>
    <scope>NUCLEOTIDE SEQUENCE [LARGE SCALE GENOMIC DNA]</scope>
    <source>
        <strain evidence="2 3">CCM 3426</strain>
    </source>
</reference>
<protein>
    <submittedName>
        <fullName evidence="2">Aldo/keto reductase</fullName>
    </submittedName>
</protein>
<dbReference type="EMBL" id="JBHMEI010000063">
    <property type="protein sequence ID" value="MFB9207670.1"/>
    <property type="molecule type" value="Genomic_DNA"/>
</dbReference>
<dbReference type="SUPFAM" id="SSF51430">
    <property type="entry name" value="NAD(P)-linked oxidoreductase"/>
    <property type="match status" value="1"/>
</dbReference>
<name>A0ABV5IUL0_9ACTN</name>
<dbReference type="InterPro" id="IPR036812">
    <property type="entry name" value="NAD(P)_OxRdtase_dom_sf"/>
</dbReference>
<dbReference type="Proteomes" id="UP001589647">
    <property type="component" value="Unassembled WGS sequence"/>
</dbReference>
<dbReference type="Pfam" id="PF00248">
    <property type="entry name" value="Aldo_ket_red"/>
    <property type="match status" value="1"/>
</dbReference>
<organism evidence="2 3">
    <name type="scientific">Nonomuraea spiralis</name>
    <dbReference type="NCBI Taxonomy" id="46182"/>
    <lineage>
        <taxon>Bacteria</taxon>
        <taxon>Bacillati</taxon>
        <taxon>Actinomycetota</taxon>
        <taxon>Actinomycetes</taxon>
        <taxon>Streptosporangiales</taxon>
        <taxon>Streptosporangiaceae</taxon>
        <taxon>Nonomuraea</taxon>
    </lineage>
</organism>